<dbReference type="Gene3D" id="3.30.420.380">
    <property type="match status" value="1"/>
</dbReference>
<organism evidence="12 13">
    <name type="scientific">Trichloromonas acetexigens</name>
    <dbReference type="NCBI Taxonomy" id="38815"/>
    <lineage>
        <taxon>Bacteria</taxon>
        <taxon>Pseudomonadati</taxon>
        <taxon>Thermodesulfobacteriota</taxon>
        <taxon>Desulfuromonadia</taxon>
        <taxon>Desulfuromonadales</taxon>
        <taxon>Trichloromonadaceae</taxon>
        <taxon>Trichloromonas</taxon>
    </lineage>
</organism>
<keyword evidence="4" id="KW-1003">Cell membrane</keyword>
<keyword evidence="13" id="KW-1185">Reference proteome</keyword>
<evidence type="ECO:0000256" key="7">
    <source>
        <dbReference type="ARBA" id="ARBA00022927"/>
    </source>
</evidence>
<keyword evidence="5" id="KW-0997">Cell inner membrane</keyword>
<keyword evidence="3" id="KW-0813">Transport</keyword>
<reference evidence="12 13" key="1">
    <citation type="submission" date="2019-07" db="EMBL/GenBank/DDBJ databases">
        <title>Insights of Desulfuromonas acetexigens electromicrobiology.</title>
        <authorList>
            <person name="Katuri K."/>
            <person name="Sapireddy V."/>
            <person name="Shaw D.R."/>
            <person name="Saikaly P."/>
        </authorList>
    </citation>
    <scope>NUCLEOTIDE SEQUENCE [LARGE SCALE GENOMIC DNA]</scope>
    <source>
        <strain evidence="12 13">2873</strain>
    </source>
</reference>
<protein>
    <recommendedName>
        <fullName evidence="11">GspL periplasmic domain-containing protein</fullName>
    </recommendedName>
</protein>
<dbReference type="InterPro" id="IPR025691">
    <property type="entry name" value="GspL_pp_dom"/>
</dbReference>
<dbReference type="GO" id="GO:0015627">
    <property type="term" value="C:type II protein secretion system complex"/>
    <property type="evidence" value="ECO:0007669"/>
    <property type="project" value="InterPro"/>
</dbReference>
<evidence type="ECO:0000256" key="2">
    <source>
        <dbReference type="ARBA" id="ARBA00005318"/>
    </source>
</evidence>
<evidence type="ECO:0000256" key="5">
    <source>
        <dbReference type="ARBA" id="ARBA00022519"/>
    </source>
</evidence>
<dbReference type="AlphaFoldDB" id="A0A550JGU4"/>
<keyword evidence="8 10" id="KW-1133">Transmembrane helix</keyword>
<dbReference type="GO" id="GO:0005886">
    <property type="term" value="C:plasma membrane"/>
    <property type="evidence" value="ECO:0007669"/>
    <property type="project" value="UniProtKB-SubCell"/>
</dbReference>
<proteinExistence type="inferred from homology"/>
<evidence type="ECO:0000256" key="8">
    <source>
        <dbReference type="ARBA" id="ARBA00022989"/>
    </source>
</evidence>
<dbReference type="OrthoDB" id="5481996at2"/>
<evidence type="ECO:0000256" key="3">
    <source>
        <dbReference type="ARBA" id="ARBA00022448"/>
    </source>
</evidence>
<evidence type="ECO:0000256" key="6">
    <source>
        <dbReference type="ARBA" id="ARBA00022692"/>
    </source>
</evidence>
<gene>
    <name evidence="12" type="ORF">FL622_07680</name>
</gene>
<name>A0A550JGU4_9BACT</name>
<dbReference type="GO" id="GO:0009276">
    <property type="term" value="C:Gram-negative-bacterium-type cell wall"/>
    <property type="evidence" value="ECO:0007669"/>
    <property type="project" value="InterPro"/>
</dbReference>
<keyword evidence="9 10" id="KW-0472">Membrane</keyword>
<evidence type="ECO:0000256" key="10">
    <source>
        <dbReference type="SAM" id="Phobius"/>
    </source>
</evidence>
<comment type="caution">
    <text evidence="12">The sequence shown here is derived from an EMBL/GenBank/DDBJ whole genome shotgun (WGS) entry which is preliminary data.</text>
</comment>
<evidence type="ECO:0000313" key="13">
    <source>
        <dbReference type="Proteomes" id="UP000317155"/>
    </source>
</evidence>
<evidence type="ECO:0000313" key="12">
    <source>
        <dbReference type="EMBL" id="TRO82449.1"/>
    </source>
</evidence>
<evidence type="ECO:0000259" key="11">
    <source>
        <dbReference type="Pfam" id="PF12693"/>
    </source>
</evidence>
<dbReference type="InterPro" id="IPR007812">
    <property type="entry name" value="T2SS_protein-GspL"/>
</dbReference>
<comment type="similarity">
    <text evidence="2">Belongs to the GSP L family.</text>
</comment>
<dbReference type="Pfam" id="PF12693">
    <property type="entry name" value="GspL_C"/>
    <property type="match status" value="1"/>
</dbReference>
<sequence>MARRLIGIDIDARHIRAVLIEENQGKTNLIDARREPRSEGEDLAESLRRMLGETRLGDRLAAALPAGCAYFRRLHFPFADEKKIAAALPMEFSLQLPAAGEGLAFAMEKPIAEELGFTLTTAAVARSTVAAMLEPFDRREIPLNILALTPHSHARGLSELIPNGLLAILGEAETVLALVDGGEVVDHRLLPQSAPIDHARLAEELGHAGNALRAAHGLEHPAWLLIGDGAVAELAQALRELGEAAEVPRIELGGQPLAVEFLPALALAWRAGLNDRERAFNLRTGEFALKSEWGRLKKRLTAMAALLGCSLLLLGASAYLNYAQKARVAENLRQEMQQLYRATFPGTQAIVDAPLQMRAQLEELRKIARLLGTGEGASALTALDEVSRRTPADITVDIRDFNYTAEAVRLEGVTGSFDAINRLSATLGESPLFAEVRIDDARMSLDGKQVDFRLTLPLRKEP</sequence>
<dbReference type="EMBL" id="VJVV01000004">
    <property type="protein sequence ID" value="TRO82449.1"/>
    <property type="molecule type" value="Genomic_DNA"/>
</dbReference>
<evidence type="ECO:0000256" key="4">
    <source>
        <dbReference type="ARBA" id="ARBA00022475"/>
    </source>
</evidence>
<feature type="transmembrane region" description="Helical" evidence="10">
    <location>
        <begin position="300"/>
        <end position="320"/>
    </location>
</feature>
<evidence type="ECO:0000256" key="9">
    <source>
        <dbReference type="ARBA" id="ARBA00023136"/>
    </source>
</evidence>
<comment type="subcellular location">
    <subcellularLocation>
        <location evidence="1">Cell inner membrane</location>
    </subcellularLocation>
</comment>
<accession>A0A550JGU4</accession>
<dbReference type="NCBIfam" id="TIGR01709">
    <property type="entry name" value="typeII_sec_gspL"/>
    <property type="match status" value="1"/>
</dbReference>
<dbReference type="GO" id="GO:0015628">
    <property type="term" value="P:protein secretion by the type II secretion system"/>
    <property type="evidence" value="ECO:0007669"/>
    <property type="project" value="InterPro"/>
</dbReference>
<feature type="domain" description="GspL periplasmic" evidence="11">
    <location>
        <begin position="303"/>
        <end position="455"/>
    </location>
</feature>
<dbReference type="Proteomes" id="UP000317155">
    <property type="component" value="Unassembled WGS sequence"/>
</dbReference>
<dbReference type="RefSeq" id="WP_092057497.1">
    <property type="nucleotide sequence ID" value="NZ_FOJJ01000034.1"/>
</dbReference>
<evidence type="ECO:0000256" key="1">
    <source>
        <dbReference type="ARBA" id="ARBA00004533"/>
    </source>
</evidence>
<keyword evidence="7" id="KW-0653">Protein transport</keyword>
<keyword evidence="6 10" id="KW-0812">Transmembrane</keyword>